<protein>
    <submittedName>
        <fullName evidence="2">Uncharacterized protein</fullName>
    </submittedName>
</protein>
<keyword evidence="3" id="KW-1185">Reference proteome</keyword>
<dbReference type="Proteomes" id="UP000018144">
    <property type="component" value="Unassembled WGS sequence"/>
</dbReference>
<evidence type="ECO:0000256" key="1">
    <source>
        <dbReference type="SAM" id="MobiDB-lite"/>
    </source>
</evidence>
<sequence length="98" mass="11849">MSAPRRNPLDYFYHVGNNQAHHNPRIVSWVADQQRNRAQQSSAQNFAPARPVQETWRGSPDDADARLAYHDYRYRDSRREARRSIEREEEREKKRRRD</sequence>
<organism evidence="2 3">
    <name type="scientific">Pyronema omphalodes (strain CBS 100304)</name>
    <name type="common">Pyronema confluens</name>
    <dbReference type="NCBI Taxonomy" id="1076935"/>
    <lineage>
        <taxon>Eukaryota</taxon>
        <taxon>Fungi</taxon>
        <taxon>Dikarya</taxon>
        <taxon>Ascomycota</taxon>
        <taxon>Pezizomycotina</taxon>
        <taxon>Pezizomycetes</taxon>
        <taxon>Pezizales</taxon>
        <taxon>Pyronemataceae</taxon>
        <taxon>Pyronema</taxon>
    </lineage>
</organism>
<proteinExistence type="predicted"/>
<feature type="compositionally biased region" description="Basic and acidic residues" evidence="1">
    <location>
        <begin position="59"/>
        <end position="92"/>
    </location>
</feature>
<dbReference type="AlphaFoldDB" id="U4LJH4"/>
<feature type="region of interest" description="Disordered" evidence="1">
    <location>
        <begin position="34"/>
        <end position="98"/>
    </location>
</feature>
<feature type="compositionally biased region" description="Low complexity" evidence="1">
    <location>
        <begin position="36"/>
        <end position="45"/>
    </location>
</feature>
<reference evidence="2 3" key="1">
    <citation type="journal article" date="2013" name="PLoS Genet.">
        <title>The genome and development-dependent transcriptomes of Pyronema confluens: a window into fungal evolution.</title>
        <authorList>
            <person name="Traeger S."/>
            <person name="Altegoer F."/>
            <person name="Freitag M."/>
            <person name="Gabaldon T."/>
            <person name="Kempken F."/>
            <person name="Kumar A."/>
            <person name="Marcet-Houben M."/>
            <person name="Poggeler S."/>
            <person name="Stajich J.E."/>
            <person name="Nowrousian M."/>
        </authorList>
    </citation>
    <scope>NUCLEOTIDE SEQUENCE [LARGE SCALE GENOMIC DNA]</scope>
    <source>
        <strain evidence="3">CBS 100304</strain>
        <tissue evidence="2">Vegetative mycelium</tissue>
    </source>
</reference>
<dbReference type="EMBL" id="HF935720">
    <property type="protein sequence ID" value="CCX12608.1"/>
    <property type="molecule type" value="Genomic_DNA"/>
</dbReference>
<evidence type="ECO:0000313" key="3">
    <source>
        <dbReference type="Proteomes" id="UP000018144"/>
    </source>
</evidence>
<name>U4LJH4_PYROM</name>
<gene>
    <name evidence="2" type="ORF">PCON_12202</name>
</gene>
<evidence type="ECO:0000313" key="2">
    <source>
        <dbReference type="EMBL" id="CCX12608.1"/>
    </source>
</evidence>
<accession>U4LJH4</accession>